<feature type="domain" description="UvrD-like helicase ATP-binding" evidence="17">
    <location>
        <begin position="1"/>
        <end position="436"/>
    </location>
</feature>
<dbReference type="RefSeq" id="WP_183223355.1">
    <property type="nucleotide sequence ID" value="NZ_JACHFA010000001.1"/>
</dbReference>
<accession>A0ABR6P9Z5</accession>
<evidence type="ECO:0000313" key="20">
    <source>
        <dbReference type="Proteomes" id="UP000566276"/>
    </source>
</evidence>
<dbReference type="Gene3D" id="3.90.320.10">
    <property type="match status" value="1"/>
</dbReference>
<reference evidence="19 20" key="1">
    <citation type="submission" date="2020-08" db="EMBL/GenBank/DDBJ databases">
        <title>Genomic Encyclopedia of Type Strains, Phase IV (KMG-IV): sequencing the most valuable type-strain genomes for metagenomic binning, comparative biology and taxonomic classification.</title>
        <authorList>
            <person name="Goeker M."/>
        </authorList>
    </citation>
    <scope>NUCLEOTIDE SEQUENCE [LARGE SCALE GENOMIC DNA]</scope>
    <source>
        <strain evidence="19 20">DSM 16813</strain>
    </source>
</reference>
<dbReference type="Gene3D" id="1.10.3170.10">
    <property type="entry name" value="Recbcd, chain B, domain 2"/>
    <property type="match status" value="1"/>
</dbReference>
<feature type="domain" description="UvrD-like helicase C-terminal" evidence="18">
    <location>
        <begin position="459"/>
        <end position="746"/>
    </location>
</feature>
<dbReference type="NCBIfam" id="TIGR00609">
    <property type="entry name" value="recB"/>
    <property type="match status" value="1"/>
</dbReference>
<evidence type="ECO:0000256" key="16">
    <source>
        <dbReference type="PROSITE-ProRule" id="PRU00560"/>
    </source>
</evidence>
<dbReference type="InterPro" id="IPR027417">
    <property type="entry name" value="P-loop_NTPase"/>
</dbReference>
<organism evidence="19 20">
    <name type="scientific">Borreliella spielmanii</name>
    <dbReference type="NCBI Taxonomy" id="88916"/>
    <lineage>
        <taxon>Bacteria</taxon>
        <taxon>Pseudomonadati</taxon>
        <taxon>Spirochaetota</taxon>
        <taxon>Spirochaetia</taxon>
        <taxon>Spirochaetales</taxon>
        <taxon>Borreliaceae</taxon>
        <taxon>Borreliella</taxon>
    </lineage>
</organism>
<dbReference type="Pfam" id="PF00580">
    <property type="entry name" value="UvrD-helicase"/>
    <property type="match status" value="1"/>
</dbReference>
<evidence type="ECO:0000256" key="7">
    <source>
        <dbReference type="ARBA" id="ARBA00022839"/>
    </source>
</evidence>
<proteinExistence type="inferred from homology"/>
<comment type="catalytic activity">
    <reaction evidence="15">
        <text>Exonucleolytic cleavage (in the presence of ATP) in either 5'- to 3'- or 3'- to 5'-direction to yield 5'-phosphooligonucleotides.</text>
        <dbReference type="EC" id="3.1.11.5"/>
    </reaction>
</comment>
<keyword evidence="3 15" id="KW-0547">Nucleotide-binding</keyword>
<feature type="region of interest" description="Nuclease activity, interacts with RecD and RecA" evidence="15">
    <location>
        <begin position="883"/>
        <end position="1173"/>
    </location>
</feature>
<dbReference type="CDD" id="cd22352">
    <property type="entry name" value="RecB_C-like"/>
    <property type="match status" value="1"/>
</dbReference>
<sequence length="1173" mass="138078">MDKILEKIQNNSTILIEASAGTGKTHILENLVLNLMKTKLYSINEILVLTFTKKATEEMHARILKAIENAYFNLKTNEILKEAYEQSKKLFISTINKFALHALNNFQIETENYSKYKPKEKFSKEIDEIVYDFLRKSDSLIQALDIKDYELKVFKSDAKNTEEIVLKIKKAYERDTTQELEDWLKTQTPFENILLKKEELIKDYNKIIEDLDKMTADEILGFYNKHIQTGKLEIEYSKENDILKIAETLLKNKFFSTVIEKETKKNAKLSPKELKVKNDLICLGINIKHEKYKSEDNRNKNRNNLKQYVILKVEYKILKYIEKKLEKIIKSTSTIDQNYIISNLKNCLKSEDKKLLNAIKNRYKIILIDEAQDLSLTQIEIFKILKTAGIKLIFIADPKQIIYSFRKADISFYNKEIKNKINTDARIVLKTNHRSSKKLIRPLNRIFDNIYNNTIVDDIEKIEFTNSLANQKNDNNNIFINGQEIEGINIITTNAENEEDIYQKTALTIKYLLTYGTINENNKIRNIKMQDIKVLCRGKNEINLIDKALKKEQIQTNKTQDKFLKTKEFSEIFYILKCLDRKQNFKSLNYILNSKILNVPWDLQRILIKQDKIHILEEFIENITALLEKNEITLINAINKIALETNLWIKIANSTNDQKIIKWAENKINYKGLLIKEGKLENLKTYETVLEIISKIYHKEQNIQSLISTLENLIINEEPEEIEERVNNINNDNESIELLTIHKSKGLSMNIVFLINTSPIENSNIFSKKNCFYKFYQNGKIEHDFFKLEENKKYARLKILSEEKNIFYVGATRAKFALFITKTNSITSKLLEMAKIFTIDDIKHDFNIHEFINQKKFNKKKNNTNINTKLIPPKPIIKNMFKKEYTSSFSSLTAQAHHTTFYENYDFKNTNYEKETDFTDFDDYEPTLEETLPKGKDSGNILHAAMEEIIFSTAKDTFDNFKKINIKIIEKQIQKINSNLNTIEIQNSLTKMIYNILTYNIKAINARLCDIEELQKEMEFLIKINPKFQKQKNLFDDHFEAFHIKLNDGYLKGIVDLIFKANNKIYILDYKTNYLGKDADDYNITNLENIIKKEYYDLQYKIYALGIKKILFKTKREYNQKFGGIIYLFTRAFKDNIECLQSKFENGIYFDLPRFNDVDLDKIILGLSIKRHL</sequence>
<evidence type="ECO:0000256" key="1">
    <source>
        <dbReference type="ARBA" id="ARBA00022722"/>
    </source>
</evidence>
<dbReference type="PROSITE" id="PS51198">
    <property type="entry name" value="UVRD_HELICASE_ATP_BIND"/>
    <property type="match status" value="1"/>
</dbReference>
<dbReference type="Pfam" id="PF12705">
    <property type="entry name" value="PDDEXK_1"/>
    <property type="match status" value="1"/>
</dbReference>
<protein>
    <recommendedName>
        <fullName evidence="15">RecBCD enzyme subunit RecB</fullName>
        <ecNumber evidence="15">3.1.11.5</ecNumber>
        <ecNumber evidence="15">5.6.2.4</ecNumber>
    </recommendedName>
    <alternativeName>
        <fullName evidence="15">DNA 3'-5' helicase subunit RecB</fullName>
    </alternativeName>
    <alternativeName>
        <fullName evidence="15">Exonuclease V subunit RecB</fullName>
        <shortName evidence="15">ExoV subunit RecB</shortName>
    </alternativeName>
    <alternativeName>
        <fullName evidence="15">Helicase/nuclease RecBCD subunit RecB</fullName>
    </alternativeName>
</protein>
<feature type="binding site" evidence="16">
    <location>
        <begin position="18"/>
        <end position="25"/>
    </location>
    <ligand>
        <name>ATP</name>
        <dbReference type="ChEBI" id="CHEBI:30616"/>
    </ligand>
</feature>
<dbReference type="HAMAP" id="MF_01485">
    <property type="entry name" value="RecB"/>
    <property type="match status" value="1"/>
</dbReference>
<keyword evidence="2 15" id="KW-0479">Metal-binding</keyword>
<evidence type="ECO:0000313" key="19">
    <source>
        <dbReference type="EMBL" id="MBB6031243.1"/>
    </source>
</evidence>
<dbReference type="SUPFAM" id="SSF52540">
    <property type="entry name" value="P-loop containing nucleoside triphosphate hydrolases"/>
    <property type="match status" value="1"/>
</dbReference>
<dbReference type="InterPro" id="IPR000212">
    <property type="entry name" value="DNA_helicase_UvrD/REP"/>
</dbReference>
<comment type="miscellaneous">
    <text evidence="15">In the RecBCD complex, RecB has a slow 3'-5' helicase, an exonuclease activity and loads RecA onto ssDNA, RecD has a fast 5'-3' helicase activity, while RecC stimulates the ATPase and processivity of the RecB helicase and contributes to recognition of the Chi site.</text>
</comment>
<comment type="domain">
    <text evidence="15">The C-terminal domain has nuclease activity and interacts with RecD. It interacts with RecA, facilitating its loading onto ssDNA.</text>
</comment>
<comment type="caution">
    <text evidence="19">The sequence shown here is derived from an EMBL/GenBank/DDBJ whole genome shotgun (WGS) entry which is preliminary data.</text>
</comment>
<dbReference type="Gene3D" id="1.10.486.10">
    <property type="entry name" value="PCRA, domain 4"/>
    <property type="match status" value="1"/>
</dbReference>
<keyword evidence="10 15" id="KW-0238">DNA-binding</keyword>
<evidence type="ECO:0000256" key="6">
    <source>
        <dbReference type="ARBA" id="ARBA00022806"/>
    </source>
</evidence>
<comment type="cofactor">
    <cofactor evidence="15">
        <name>Mg(2+)</name>
        <dbReference type="ChEBI" id="CHEBI:18420"/>
    </cofactor>
    <text evidence="15">Binds 1 Mg(2+) ion per subunit.</text>
</comment>
<feature type="binding site" evidence="15">
    <location>
        <position position="943"/>
    </location>
    <ligand>
        <name>Mg(2+)</name>
        <dbReference type="ChEBI" id="CHEBI:18420"/>
    </ligand>
</feature>
<dbReference type="Proteomes" id="UP000566276">
    <property type="component" value="Unassembled WGS sequence"/>
</dbReference>
<dbReference type="PANTHER" id="PTHR11070:SF23">
    <property type="entry name" value="RECBCD ENZYME SUBUNIT RECB"/>
    <property type="match status" value="1"/>
</dbReference>
<evidence type="ECO:0000259" key="18">
    <source>
        <dbReference type="PROSITE" id="PS51217"/>
    </source>
</evidence>
<dbReference type="InterPro" id="IPR004586">
    <property type="entry name" value="RecB"/>
</dbReference>
<name>A0ABR6P9Z5_9SPIR</name>
<evidence type="ECO:0000256" key="13">
    <source>
        <dbReference type="ARBA" id="ARBA00034617"/>
    </source>
</evidence>
<evidence type="ECO:0000256" key="9">
    <source>
        <dbReference type="ARBA" id="ARBA00022842"/>
    </source>
</evidence>
<evidence type="ECO:0000256" key="10">
    <source>
        <dbReference type="ARBA" id="ARBA00023125"/>
    </source>
</evidence>
<keyword evidence="7 15" id="KW-0269">Exonuclease</keyword>
<keyword evidence="8 15" id="KW-0067">ATP-binding</keyword>
<comment type="catalytic activity">
    <reaction evidence="13 15">
        <text>Couples ATP hydrolysis with the unwinding of duplex DNA by translocating in the 3'-5' direction.</text>
        <dbReference type="EC" id="5.6.2.4"/>
    </reaction>
</comment>
<feature type="binding site" evidence="15">
    <location>
        <position position="1056"/>
    </location>
    <ligand>
        <name>Mg(2+)</name>
        <dbReference type="ChEBI" id="CHEBI:18420"/>
    </ligand>
</feature>
<keyword evidence="4 15" id="KW-0227">DNA damage</keyword>
<feature type="binding site" evidence="15">
    <location>
        <position position="1069"/>
    </location>
    <ligand>
        <name>Mg(2+)</name>
        <dbReference type="ChEBI" id="CHEBI:18420"/>
    </ligand>
</feature>
<dbReference type="Pfam" id="PF13361">
    <property type="entry name" value="UvrD_C"/>
    <property type="match status" value="1"/>
</dbReference>
<evidence type="ECO:0000259" key="17">
    <source>
        <dbReference type="PROSITE" id="PS51198"/>
    </source>
</evidence>
<dbReference type="SUPFAM" id="SSF52980">
    <property type="entry name" value="Restriction endonuclease-like"/>
    <property type="match status" value="1"/>
</dbReference>
<feature type="region of interest" description="DNA-binding and helicase activity, interacts with RecC" evidence="15">
    <location>
        <begin position="1"/>
        <end position="854"/>
    </location>
</feature>
<keyword evidence="6 15" id="KW-0347">Helicase</keyword>
<evidence type="ECO:0000256" key="15">
    <source>
        <dbReference type="HAMAP-Rule" id="MF_01485"/>
    </source>
</evidence>
<keyword evidence="5 15" id="KW-0378">Hydrolase</keyword>
<dbReference type="InterPro" id="IPR014016">
    <property type="entry name" value="UvrD-like_ATP-bd"/>
</dbReference>
<evidence type="ECO:0000256" key="2">
    <source>
        <dbReference type="ARBA" id="ARBA00022723"/>
    </source>
</evidence>
<dbReference type="PANTHER" id="PTHR11070">
    <property type="entry name" value="UVRD / RECB / PCRA DNA HELICASE FAMILY MEMBER"/>
    <property type="match status" value="1"/>
</dbReference>
<evidence type="ECO:0000256" key="5">
    <source>
        <dbReference type="ARBA" id="ARBA00022801"/>
    </source>
</evidence>
<dbReference type="Gene3D" id="3.40.50.300">
    <property type="entry name" value="P-loop containing nucleotide triphosphate hydrolases"/>
    <property type="match status" value="3"/>
</dbReference>
<evidence type="ECO:0000256" key="4">
    <source>
        <dbReference type="ARBA" id="ARBA00022763"/>
    </source>
</evidence>
<comment type="subunit">
    <text evidence="15">Heterotrimer of RecB, RecC and RecD. All subunits contribute to DNA-binding. Interacts with RecA.</text>
</comment>
<dbReference type="EMBL" id="JACHFA010000001">
    <property type="protein sequence ID" value="MBB6031243.1"/>
    <property type="molecule type" value="Genomic_DNA"/>
</dbReference>
<gene>
    <name evidence="15" type="primary">recB</name>
    <name evidence="19" type="ORF">HNR35_000207</name>
</gene>
<dbReference type="InterPro" id="IPR011335">
    <property type="entry name" value="Restrct_endonuc-II-like"/>
</dbReference>
<comment type="function">
    <text evidence="15">A helicase/nuclease that prepares dsDNA breaks (DSB) for recombinational DNA repair. Binds to DSBs and unwinds DNA via a highly rapid and processive ATP-dependent bidirectional helicase activity. Unwinds dsDNA until it encounters a Chi (crossover hotspot instigator) sequence from the 3' direction. Cuts ssDNA a few nucleotides 3' to the Chi site. The properties and activities of the enzyme are changed at Chi. The Chi-altered holoenzyme produces a long 3'-ssDNA overhang and facilitates RecA-binding to the ssDNA for homologous DNA recombination and repair. Holoenzyme degrades any linearized DNA that is unable to undergo homologous recombination. In the holoenzyme this subunit contributes ATPase, 3'-5' helicase, exonuclease activity and loads RecA onto ssDNA.</text>
</comment>
<dbReference type="EC" id="5.6.2.4" evidence="15"/>
<evidence type="ECO:0000256" key="11">
    <source>
        <dbReference type="ARBA" id="ARBA00023204"/>
    </source>
</evidence>
<evidence type="ECO:0000256" key="12">
    <source>
        <dbReference type="ARBA" id="ARBA00023235"/>
    </source>
</evidence>
<dbReference type="EC" id="3.1.11.5" evidence="15"/>
<dbReference type="InterPro" id="IPR038726">
    <property type="entry name" value="PDDEXK_AddAB-type"/>
</dbReference>
<evidence type="ECO:0000256" key="14">
    <source>
        <dbReference type="ARBA" id="ARBA00048988"/>
    </source>
</evidence>
<keyword evidence="1 15" id="KW-0540">Nuclease</keyword>
<dbReference type="PROSITE" id="PS51217">
    <property type="entry name" value="UVRD_HELICASE_CTER"/>
    <property type="match status" value="1"/>
</dbReference>
<comment type="similarity">
    <text evidence="15">Belongs to the helicase family. UvrD subfamily.</text>
</comment>
<comment type="domain">
    <text evidence="15">The N-terminal DNA-binding domain is a ssDNA-dependent ATPase and has ATP-dependent 3'-5' helicase function. This domain interacts with RecC.</text>
</comment>
<comment type="catalytic activity">
    <reaction evidence="14 15">
        <text>ATP + H2O = ADP + phosphate + H(+)</text>
        <dbReference type="Rhea" id="RHEA:13065"/>
        <dbReference type="ChEBI" id="CHEBI:15377"/>
        <dbReference type="ChEBI" id="CHEBI:15378"/>
        <dbReference type="ChEBI" id="CHEBI:30616"/>
        <dbReference type="ChEBI" id="CHEBI:43474"/>
        <dbReference type="ChEBI" id="CHEBI:456216"/>
        <dbReference type="EC" id="5.6.2.4"/>
    </reaction>
</comment>
<feature type="active site" description="For nuclease activity" evidence="15">
    <location>
        <position position="1069"/>
    </location>
</feature>
<evidence type="ECO:0000256" key="3">
    <source>
        <dbReference type="ARBA" id="ARBA00022741"/>
    </source>
</evidence>
<dbReference type="GO" id="GO:0008854">
    <property type="term" value="F:exodeoxyribonuclease V activity"/>
    <property type="evidence" value="ECO:0007669"/>
    <property type="project" value="UniProtKB-EC"/>
</dbReference>
<keyword evidence="9 15" id="KW-0460">Magnesium</keyword>
<dbReference type="InterPro" id="IPR011604">
    <property type="entry name" value="PDDEXK-like_dom_sf"/>
</dbReference>
<keyword evidence="20" id="KW-1185">Reference proteome</keyword>
<keyword evidence="11 15" id="KW-0234">DNA repair</keyword>
<dbReference type="InterPro" id="IPR014017">
    <property type="entry name" value="DNA_helicase_UvrD-like_C"/>
</dbReference>
<evidence type="ECO:0000256" key="8">
    <source>
        <dbReference type="ARBA" id="ARBA00022840"/>
    </source>
</evidence>
<keyword evidence="12 15" id="KW-0413">Isomerase</keyword>